<reference evidence="1 2" key="1">
    <citation type="journal article" date="2018" name="Science">
        <title>The opium poppy genome and morphinan production.</title>
        <authorList>
            <person name="Guo L."/>
            <person name="Winzer T."/>
            <person name="Yang X."/>
            <person name="Li Y."/>
            <person name="Ning Z."/>
            <person name="He Z."/>
            <person name="Teodor R."/>
            <person name="Lu Y."/>
            <person name="Bowser T.A."/>
            <person name="Graham I.A."/>
            <person name="Ye K."/>
        </authorList>
    </citation>
    <scope>NUCLEOTIDE SEQUENCE [LARGE SCALE GENOMIC DNA]</scope>
    <source>
        <strain evidence="2">cv. HN1</strain>
        <tissue evidence="1">Leaves</tissue>
    </source>
</reference>
<sequence>MDADATSELHKRGVSPSDDSVVKAIYNGAVYMNNTDVADAVGIIMETTSFYAEQGGQILGSGSISCLWVISGDKMTCKPPWYPPHA</sequence>
<keyword evidence="2" id="KW-1185">Reference proteome</keyword>
<name>A0A4Y7J938_PAPSO</name>
<dbReference type="AlphaFoldDB" id="A0A4Y7J938"/>
<dbReference type="SUPFAM" id="SSF50447">
    <property type="entry name" value="Translation proteins"/>
    <property type="match status" value="1"/>
</dbReference>
<evidence type="ECO:0000313" key="2">
    <source>
        <dbReference type="Proteomes" id="UP000316621"/>
    </source>
</evidence>
<evidence type="ECO:0000313" key="1">
    <source>
        <dbReference type="EMBL" id="RZC57337.1"/>
    </source>
</evidence>
<dbReference type="Gramene" id="RZC57337">
    <property type="protein sequence ID" value="RZC57337"/>
    <property type="gene ID" value="C5167_004641"/>
</dbReference>
<dbReference type="InterPro" id="IPR009000">
    <property type="entry name" value="Transl_B-barrel_sf"/>
</dbReference>
<dbReference type="EMBL" id="CM010718">
    <property type="protein sequence ID" value="RZC57337.1"/>
    <property type="molecule type" value="Genomic_DNA"/>
</dbReference>
<protein>
    <submittedName>
        <fullName evidence="1">Uncharacterized protein</fullName>
    </submittedName>
</protein>
<gene>
    <name evidence="1" type="ORF">C5167_004641</name>
</gene>
<accession>A0A4Y7J938</accession>
<organism evidence="1 2">
    <name type="scientific">Papaver somniferum</name>
    <name type="common">Opium poppy</name>
    <dbReference type="NCBI Taxonomy" id="3469"/>
    <lineage>
        <taxon>Eukaryota</taxon>
        <taxon>Viridiplantae</taxon>
        <taxon>Streptophyta</taxon>
        <taxon>Embryophyta</taxon>
        <taxon>Tracheophyta</taxon>
        <taxon>Spermatophyta</taxon>
        <taxon>Magnoliopsida</taxon>
        <taxon>Ranunculales</taxon>
        <taxon>Papaveraceae</taxon>
        <taxon>Papaveroideae</taxon>
        <taxon>Papaver</taxon>
    </lineage>
</organism>
<dbReference type="Proteomes" id="UP000316621">
    <property type="component" value="Chromosome 4"/>
</dbReference>
<proteinExistence type="predicted"/>
<dbReference type="STRING" id="3469.A0A4Y7J938"/>